<accession>A0ABV6EDE0</accession>
<gene>
    <name evidence="2" type="ORF">ACFFJ3_10960</name>
</gene>
<name>A0ABV6EDE0_9GAMM</name>
<organism evidence="2 3">
    <name type="scientific">Serratia aquatilis</name>
    <dbReference type="NCBI Taxonomy" id="1737515"/>
    <lineage>
        <taxon>Bacteria</taxon>
        <taxon>Pseudomonadati</taxon>
        <taxon>Pseudomonadota</taxon>
        <taxon>Gammaproteobacteria</taxon>
        <taxon>Enterobacterales</taxon>
        <taxon>Yersiniaceae</taxon>
        <taxon>Serratia</taxon>
    </lineage>
</organism>
<reference evidence="2 3" key="1">
    <citation type="submission" date="2024-09" db="EMBL/GenBank/DDBJ databases">
        <authorList>
            <person name="Sun Q."/>
            <person name="Mori K."/>
        </authorList>
    </citation>
    <scope>NUCLEOTIDE SEQUENCE [LARGE SCALE GENOMIC DNA]</scope>
    <source>
        <strain evidence="2 3">CCM 8626</strain>
    </source>
</reference>
<sequence>MKKSLVAASIIVVLGAAWTGASWYTGKLIEQRMGEMVDTANSQLKSYLPNTGIKLSFENYQRGLFSSQIRYVLRADGSVSADNALLKSGEEIAFLEAIDHGPFPLAQLKRFNLLPSMASVHSELENTPKLKALFEITKGQSLFTAETRIAFSGDTSSAIDIIPVEYQKDKTSLKFSGAKIDADIGRDMKTAVLDASSDTTLISAPNQFGQIEQVEMQGLTLKSNTHQNQFNLSLGDQALGLKQLNVGVDGKNILSMEGFNLITQFGEKGDNLNGLIDYTLAAIKVQGNDFGSGRLLLKIDNLDGKGMKEFADRYNQQAMALMQQGGDLSSEAYQQQSAALLLQNLPLLLKGNPTLSIAPLSWKNSKGESSFTLNLDLLDPAKAGATAESPDQQLAQSVKKIEANLTIPVAMATETMAQSAKLQGHSEEDAQKLAQQQVQQLAALGQAVQITTLKDGIIGSSFRYGDNQIELNGSKMSLQEFVGLFGMAGNPAGEGSAPQSEPLNEEPAPEKPAQGQ</sequence>
<feature type="region of interest" description="Disordered" evidence="1">
    <location>
        <begin position="487"/>
        <end position="516"/>
    </location>
</feature>
<dbReference type="InterPro" id="IPR010352">
    <property type="entry name" value="DUF945"/>
</dbReference>
<dbReference type="EMBL" id="JBHLXG010000010">
    <property type="protein sequence ID" value="MFC0227016.1"/>
    <property type="molecule type" value="Genomic_DNA"/>
</dbReference>
<evidence type="ECO:0000256" key="1">
    <source>
        <dbReference type="SAM" id="MobiDB-lite"/>
    </source>
</evidence>
<proteinExistence type="predicted"/>
<evidence type="ECO:0000313" key="2">
    <source>
        <dbReference type="EMBL" id="MFC0227016.1"/>
    </source>
</evidence>
<dbReference type="Proteomes" id="UP001589792">
    <property type="component" value="Unassembled WGS sequence"/>
</dbReference>
<dbReference type="RefSeq" id="WP_380675167.1">
    <property type="nucleotide sequence ID" value="NZ_CP173186.1"/>
</dbReference>
<keyword evidence="3" id="KW-1185">Reference proteome</keyword>
<dbReference type="Pfam" id="PF06097">
    <property type="entry name" value="DUF945"/>
    <property type="match status" value="1"/>
</dbReference>
<comment type="caution">
    <text evidence="2">The sequence shown here is derived from an EMBL/GenBank/DDBJ whole genome shotgun (WGS) entry which is preliminary data.</text>
</comment>
<protein>
    <submittedName>
        <fullName evidence="2">YdgA family protein</fullName>
    </submittedName>
</protein>
<evidence type="ECO:0000313" key="3">
    <source>
        <dbReference type="Proteomes" id="UP001589792"/>
    </source>
</evidence>